<sequence>MYFAASAVFIFSVDMYSTHSFIADADEESLM</sequence>
<gene>
    <name evidence="1" type="ORF">ABID08_000695</name>
</gene>
<dbReference type="Proteomes" id="UP001549077">
    <property type="component" value="Unassembled WGS sequence"/>
</dbReference>
<accession>A0ABV2MAD6</accession>
<keyword evidence="2" id="KW-1185">Reference proteome</keyword>
<evidence type="ECO:0000313" key="1">
    <source>
        <dbReference type="EMBL" id="MET3753356.1"/>
    </source>
</evidence>
<organism evidence="1 2">
    <name type="scientific">Rhizobium binae</name>
    <dbReference type="NCBI Taxonomy" id="1138190"/>
    <lineage>
        <taxon>Bacteria</taxon>
        <taxon>Pseudomonadati</taxon>
        <taxon>Pseudomonadota</taxon>
        <taxon>Alphaproteobacteria</taxon>
        <taxon>Hyphomicrobiales</taxon>
        <taxon>Rhizobiaceae</taxon>
        <taxon>Rhizobium/Agrobacterium group</taxon>
        <taxon>Rhizobium</taxon>
    </lineage>
</organism>
<name>A0ABV2MAD6_9HYPH</name>
<dbReference type="EMBL" id="JBEPMY010000001">
    <property type="protein sequence ID" value="MET3753356.1"/>
    <property type="molecule type" value="Genomic_DNA"/>
</dbReference>
<proteinExistence type="predicted"/>
<protein>
    <submittedName>
        <fullName evidence="1">Uncharacterized protein</fullName>
    </submittedName>
</protein>
<reference evidence="1 2" key="1">
    <citation type="submission" date="2024-06" db="EMBL/GenBank/DDBJ databases">
        <title>Genomic Encyclopedia of Type Strains, Phase IV (KMG-IV): sequencing the most valuable type-strain genomes for metagenomic binning, comparative biology and taxonomic classification.</title>
        <authorList>
            <person name="Goeker M."/>
        </authorList>
    </citation>
    <scope>NUCLEOTIDE SEQUENCE [LARGE SCALE GENOMIC DNA]</scope>
    <source>
        <strain evidence="1 2">DSM 29288</strain>
    </source>
</reference>
<comment type="caution">
    <text evidence="1">The sequence shown here is derived from an EMBL/GenBank/DDBJ whole genome shotgun (WGS) entry which is preliminary data.</text>
</comment>
<evidence type="ECO:0000313" key="2">
    <source>
        <dbReference type="Proteomes" id="UP001549077"/>
    </source>
</evidence>